<comment type="caution">
    <text evidence="2">The sequence shown here is derived from an EMBL/GenBank/DDBJ whole genome shotgun (WGS) entry which is preliminary data.</text>
</comment>
<evidence type="ECO:0000313" key="2">
    <source>
        <dbReference type="EMBL" id="RWW99746.1"/>
    </source>
</evidence>
<name>A0A3S3Q8I3_9FLAO</name>
<reference evidence="2 3" key="1">
    <citation type="submission" date="2019-01" db="EMBL/GenBank/DDBJ databases">
        <title>Flavobacterium sp. nov.,isolated from freshwater.</title>
        <authorList>
            <person name="Zhang R."/>
            <person name="Du Z.-J."/>
        </authorList>
    </citation>
    <scope>NUCLEOTIDE SEQUENCE [LARGE SCALE GENOMIC DNA]</scope>
    <source>
        <strain evidence="2 3">1E403</strain>
    </source>
</reference>
<dbReference type="GO" id="GO:0005737">
    <property type="term" value="C:cytoplasm"/>
    <property type="evidence" value="ECO:0007669"/>
    <property type="project" value="TreeGrafter"/>
</dbReference>
<sequence>MSRTLVIGDIHGSYNALQQIMEHAAVTVNDHLIFLGDYVDGWGQSPEVIDFLIHLKATHNCIFMRGNHDDLLLQWLKTGNYNDEWFTAGGGYITTVTYNALTEDKKQLHILFLESLHDYHLDESNRLFIHAGFTNLNGITHEFFKPLFYWDRTLWEMALALDKTIDSNHPQYPKRLTLYKEIFIGHTPVTRIKQTVPINMANVWNVDTGAAFKGVLTIMDADTKEYWQSDPVHTLHPDEDGRN</sequence>
<dbReference type="InterPro" id="IPR050126">
    <property type="entry name" value="Ap4A_hydrolase"/>
</dbReference>
<keyword evidence="3" id="KW-1185">Reference proteome</keyword>
<dbReference type="RefSeq" id="WP_128390296.1">
    <property type="nucleotide sequence ID" value="NZ_SBII01000008.1"/>
</dbReference>
<dbReference type="GO" id="GO:0016791">
    <property type="term" value="F:phosphatase activity"/>
    <property type="evidence" value="ECO:0007669"/>
    <property type="project" value="TreeGrafter"/>
</dbReference>
<dbReference type="PANTHER" id="PTHR42850:SF4">
    <property type="entry name" value="ZINC-DEPENDENT ENDOPOLYPHOSPHATASE"/>
    <property type="match status" value="1"/>
</dbReference>
<dbReference type="PANTHER" id="PTHR42850">
    <property type="entry name" value="METALLOPHOSPHOESTERASE"/>
    <property type="match status" value="1"/>
</dbReference>
<dbReference type="EMBL" id="SBII01000008">
    <property type="protein sequence ID" value="RWW99746.1"/>
    <property type="molecule type" value="Genomic_DNA"/>
</dbReference>
<proteinExistence type="predicted"/>
<accession>A0A3S3Q8I3</accession>
<dbReference type="GO" id="GO:0008803">
    <property type="term" value="F:bis(5'-nucleosyl)-tetraphosphatase (symmetrical) activity"/>
    <property type="evidence" value="ECO:0007669"/>
    <property type="project" value="TreeGrafter"/>
</dbReference>
<protein>
    <submittedName>
        <fullName evidence="2">Serine/threonine protein phosphatase</fullName>
    </submittedName>
</protein>
<dbReference type="GO" id="GO:0110154">
    <property type="term" value="P:RNA decapping"/>
    <property type="evidence" value="ECO:0007669"/>
    <property type="project" value="TreeGrafter"/>
</dbReference>
<feature type="domain" description="Calcineurin-like phosphoesterase" evidence="1">
    <location>
        <begin position="3"/>
        <end position="190"/>
    </location>
</feature>
<evidence type="ECO:0000313" key="3">
    <source>
        <dbReference type="Proteomes" id="UP000287527"/>
    </source>
</evidence>
<dbReference type="PRINTS" id="PR00114">
    <property type="entry name" value="STPHPHTASE"/>
</dbReference>
<dbReference type="Gene3D" id="3.60.21.10">
    <property type="match status" value="1"/>
</dbReference>
<dbReference type="Proteomes" id="UP000287527">
    <property type="component" value="Unassembled WGS sequence"/>
</dbReference>
<evidence type="ECO:0000259" key="1">
    <source>
        <dbReference type="Pfam" id="PF00149"/>
    </source>
</evidence>
<dbReference type="InterPro" id="IPR004843">
    <property type="entry name" value="Calcineurin-like_PHP"/>
</dbReference>
<dbReference type="Pfam" id="PF00149">
    <property type="entry name" value="Metallophos"/>
    <property type="match status" value="1"/>
</dbReference>
<dbReference type="InterPro" id="IPR029052">
    <property type="entry name" value="Metallo-depent_PP-like"/>
</dbReference>
<gene>
    <name evidence="2" type="ORF">EPI11_12405</name>
</gene>
<dbReference type="SUPFAM" id="SSF56300">
    <property type="entry name" value="Metallo-dependent phosphatases"/>
    <property type="match status" value="1"/>
</dbReference>
<organism evidence="2 3">
    <name type="scientific">Flavobacterium cerinum</name>
    <dbReference type="NCBI Taxonomy" id="2502784"/>
    <lineage>
        <taxon>Bacteria</taxon>
        <taxon>Pseudomonadati</taxon>
        <taxon>Bacteroidota</taxon>
        <taxon>Flavobacteriia</taxon>
        <taxon>Flavobacteriales</taxon>
        <taxon>Flavobacteriaceae</taxon>
        <taxon>Flavobacterium</taxon>
    </lineage>
</organism>
<dbReference type="OrthoDB" id="9808081at2"/>
<dbReference type="InterPro" id="IPR006186">
    <property type="entry name" value="Ser/Thr-sp_prot-phosphatase"/>
</dbReference>
<dbReference type="AlphaFoldDB" id="A0A3S3Q8I3"/>